<protein>
    <recommendedName>
        <fullName evidence="5">5-formyltetrahydrofolate cyclo-ligase</fullName>
        <ecNumber evidence="5">6.3.3.2</ecNumber>
    </recommendedName>
</protein>
<dbReference type="Pfam" id="PF01812">
    <property type="entry name" value="5-FTHF_cyc-lig"/>
    <property type="match status" value="1"/>
</dbReference>
<dbReference type="RefSeq" id="WP_066519037.1">
    <property type="nucleotide sequence ID" value="NZ_CABMOF010000001.1"/>
</dbReference>
<dbReference type="NCBIfam" id="TIGR02727">
    <property type="entry name" value="MTHFS_bact"/>
    <property type="match status" value="1"/>
</dbReference>
<comment type="cofactor">
    <cofactor evidence="5">
        <name>Mg(2+)</name>
        <dbReference type="ChEBI" id="CHEBI:18420"/>
    </cofactor>
</comment>
<evidence type="ECO:0000256" key="3">
    <source>
        <dbReference type="ARBA" id="ARBA00022840"/>
    </source>
</evidence>
<dbReference type="SUPFAM" id="SSF100950">
    <property type="entry name" value="NagB/RpiA/CoA transferase-like"/>
    <property type="match status" value="1"/>
</dbReference>
<dbReference type="Gene3D" id="3.40.50.10420">
    <property type="entry name" value="NagB/RpiA/CoA transferase-like"/>
    <property type="match status" value="1"/>
</dbReference>
<dbReference type="GO" id="GO:0009396">
    <property type="term" value="P:folic acid-containing compound biosynthetic process"/>
    <property type="evidence" value="ECO:0007669"/>
    <property type="project" value="TreeGrafter"/>
</dbReference>
<dbReference type="EMBL" id="LSZW01000063">
    <property type="protein sequence ID" value="KXK65147.1"/>
    <property type="molecule type" value="Genomic_DNA"/>
</dbReference>
<comment type="similarity">
    <text evidence="1 5">Belongs to the 5-formyltetrahydrofolate cyclo-ligase family.</text>
</comment>
<keyword evidence="3 4" id="KW-0067">ATP-binding</keyword>
<keyword evidence="6" id="KW-0436">Ligase</keyword>
<feature type="binding site" evidence="4">
    <location>
        <position position="54"/>
    </location>
    <ligand>
        <name>substrate</name>
    </ligand>
</feature>
<proteinExistence type="inferred from homology"/>
<organism evidence="6 7">
    <name type="scientific">Christensenella minuta</name>
    <dbReference type="NCBI Taxonomy" id="626937"/>
    <lineage>
        <taxon>Bacteria</taxon>
        <taxon>Bacillati</taxon>
        <taxon>Bacillota</taxon>
        <taxon>Clostridia</taxon>
        <taxon>Christensenellales</taxon>
        <taxon>Christensenellaceae</taxon>
        <taxon>Christensenella</taxon>
    </lineage>
</organism>
<comment type="caution">
    <text evidence="6">The sequence shown here is derived from an EMBL/GenBank/DDBJ whole genome shotgun (WGS) entry which is preliminary data.</text>
</comment>
<feature type="binding site" evidence="4">
    <location>
        <begin position="3"/>
        <end position="7"/>
    </location>
    <ligand>
        <name>ATP</name>
        <dbReference type="ChEBI" id="CHEBI:30616"/>
    </ligand>
</feature>
<dbReference type="InterPro" id="IPR024185">
    <property type="entry name" value="FTHF_cligase-like_sf"/>
</dbReference>
<accession>A0A136Q3D9</accession>
<dbReference type="OrthoDB" id="9801938at2"/>
<dbReference type="PANTHER" id="PTHR23407">
    <property type="entry name" value="ATPASE INHIBITOR/5-FORMYLTETRAHYDROFOLATE CYCLO-LIGASE"/>
    <property type="match status" value="1"/>
</dbReference>
<name>A0A136Q3D9_9FIRM</name>
<dbReference type="Proteomes" id="UP000070366">
    <property type="component" value="Unassembled WGS sequence"/>
</dbReference>
<dbReference type="STRING" id="626937.HMPREF3293_02405"/>
<evidence type="ECO:0000256" key="2">
    <source>
        <dbReference type="ARBA" id="ARBA00022741"/>
    </source>
</evidence>
<evidence type="ECO:0000256" key="4">
    <source>
        <dbReference type="PIRSR" id="PIRSR006806-1"/>
    </source>
</evidence>
<dbReference type="InterPro" id="IPR002698">
    <property type="entry name" value="FTHF_cligase"/>
</dbReference>
<dbReference type="PANTHER" id="PTHR23407:SF1">
    <property type="entry name" value="5-FORMYLTETRAHYDROFOLATE CYCLO-LIGASE"/>
    <property type="match status" value="1"/>
</dbReference>
<keyword evidence="7" id="KW-1185">Reference proteome</keyword>
<dbReference type="PIRSF" id="PIRSF006806">
    <property type="entry name" value="FTHF_cligase"/>
    <property type="match status" value="1"/>
</dbReference>
<dbReference type="PATRIC" id="fig|626937.4.peg.2362"/>
<evidence type="ECO:0000313" key="6">
    <source>
        <dbReference type="EMBL" id="KXK65147.1"/>
    </source>
</evidence>
<dbReference type="EC" id="6.3.3.2" evidence="5"/>
<dbReference type="AlphaFoldDB" id="A0A136Q3D9"/>
<keyword evidence="5" id="KW-0460">Magnesium</keyword>
<keyword evidence="5" id="KW-0479">Metal-binding</keyword>
<dbReference type="InterPro" id="IPR037171">
    <property type="entry name" value="NagB/RpiA_transferase-like"/>
</dbReference>
<gene>
    <name evidence="6" type="ORF">HMPREF3293_02405</name>
</gene>
<reference evidence="6 7" key="1">
    <citation type="submission" date="2016-02" db="EMBL/GenBank/DDBJ databases">
        <authorList>
            <person name="Wen L."/>
            <person name="He K."/>
            <person name="Yang H."/>
        </authorList>
    </citation>
    <scope>NUCLEOTIDE SEQUENCE [LARGE SCALE GENOMIC DNA]</scope>
    <source>
        <strain evidence="6 7">DSM 22607</strain>
    </source>
</reference>
<comment type="catalytic activity">
    <reaction evidence="5">
        <text>(6S)-5-formyl-5,6,7,8-tetrahydrofolate + ATP = (6R)-5,10-methenyltetrahydrofolate + ADP + phosphate</text>
        <dbReference type="Rhea" id="RHEA:10488"/>
        <dbReference type="ChEBI" id="CHEBI:30616"/>
        <dbReference type="ChEBI" id="CHEBI:43474"/>
        <dbReference type="ChEBI" id="CHEBI:57455"/>
        <dbReference type="ChEBI" id="CHEBI:57457"/>
        <dbReference type="ChEBI" id="CHEBI:456216"/>
        <dbReference type="EC" id="6.3.3.2"/>
    </reaction>
</comment>
<sequence>MTKQEIREKILSMRRGLTSKYIDDESAKIYELLTESGIFEGAGTVLSYSDFDNEVKTAMLTGWLMFRGMRLYLPCVRKKEMFAADIKSAGLELSKFGIAQPKFGEASFLEPEKIDVVIVPGIAFDRNGHRIGFGCGYYDDFLKRARQAKKIALAYDFQIVDFIPAETHDVRVDVIVTPDGIIR</sequence>
<evidence type="ECO:0000256" key="5">
    <source>
        <dbReference type="RuleBase" id="RU361279"/>
    </source>
</evidence>
<dbReference type="GO" id="GO:0030272">
    <property type="term" value="F:5-formyltetrahydrofolate cyclo-ligase activity"/>
    <property type="evidence" value="ECO:0007669"/>
    <property type="project" value="UniProtKB-EC"/>
</dbReference>
<dbReference type="KEGG" id="cmiu:B1H56_03315"/>
<keyword evidence="2 4" id="KW-0547">Nucleotide-binding</keyword>
<dbReference type="GO" id="GO:0005524">
    <property type="term" value="F:ATP binding"/>
    <property type="evidence" value="ECO:0007669"/>
    <property type="project" value="UniProtKB-KW"/>
</dbReference>
<dbReference type="GO" id="GO:0046872">
    <property type="term" value="F:metal ion binding"/>
    <property type="evidence" value="ECO:0007669"/>
    <property type="project" value="UniProtKB-KW"/>
</dbReference>
<evidence type="ECO:0000313" key="7">
    <source>
        <dbReference type="Proteomes" id="UP000070366"/>
    </source>
</evidence>
<feature type="binding site" evidence="4">
    <location>
        <begin position="130"/>
        <end position="138"/>
    </location>
    <ligand>
        <name>ATP</name>
        <dbReference type="ChEBI" id="CHEBI:30616"/>
    </ligand>
</feature>
<evidence type="ECO:0000256" key="1">
    <source>
        <dbReference type="ARBA" id="ARBA00010638"/>
    </source>
</evidence>
<dbReference type="GO" id="GO:0035999">
    <property type="term" value="P:tetrahydrofolate interconversion"/>
    <property type="evidence" value="ECO:0007669"/>
    <property type="project" value="TreeGrafter"/>
</dbReference>